<dbReference type="Pfam" id="PF07727">
    <property type="entry name" value="RVT_2"/>
    <property type="match status" value="1"/>
</dbReference>
<dbReference type="PANTHER" id="PTHR42648">
    <property type="entry name" value="TRANSPOSASE, PUTATIVE-RELATED"/>
    <property type="match status" value="1"/>
</dbReference>
<reference evidence="5" key="1">
    <citation type="journal article" date="2019" name="Sci. Rep.">
        <title>Draft genome of Tanacetum cinerariifolium, the natural source of mosquito coil.</title>
        <authorList>
            <person name="Yamashiro T."/>
            <person name="Shiraishi A."/>
            <person name="Satake H."/>
            <person name="Nakayama K."/>
        </authorList>
    </citation>
    <scope>NUCLEOTIDE SEQUENCE</scope>
</reference>
<evidence type="ECO:0008006" key="6">
    <source>
        <dbReference type="Google" id="ProtNLM"/>
    </source>
</evidence>
<proteinExistence type="predicted"/>
<dbReference type="PANTHER" id="PTHR42648:SF27">
    <property type="entry name" value="RNA-DIRECTED DNA POLYMERASE"/>
    <property type="match status" value="1"/>
</dbReference>
<dbReference type="GO" id="GO:0016787">
    <property type="term" value="F:hydrolase activity"/>
    <property type="evidence" value="ECO:0007669"/>
    <property type="project" value="UniProtKB-KW"/>
</dbReference>
<dbReference type="GO" id="GO:0046872">
    <property type="term" value="F:metal ion binding"/>
    <property type="evidence" value="ECO:0007669"/>
    <property type="project" value="UniProtKB-KW"/>
</dbReference>
<keyword evidence="1" id="KW-0479">Metal-binding</keyword>
<accession>A0A6L2MK64</accession>
<protein>
    <recommendedName>
        <fullName evidence="6">Retrotransposon protein, putative, Ty1-copia subclass</fullName>
    </recommendedName>
</protein>
<dbReference type="Pfam" id="PF13976">
    <property type="entry name" value="gag_pre-integrs"/>
    <property type="match status" value="1"/>
</dbReference>
<comment type="caution">
    <text evidence="5">The sequence shown here is derived from an EMBL/GenBank/DDBJ whole genome shotgun (WGS) entry which is preliminary data.</text>
</comment>
<dbReference type="InterPro" id="IPR043502">
    <property type="entry name" value="DNA/RNA_pol_sf"/>
</dbReference>
<evidence type="ECO:0000259" key="3">
    <source>
        <dbReference type="Pfam" id="PF07727"/>
    </source>
</evidence>
<dbReference type="InterPro" id="IPR039537">
    <property type="entry name" value="Retrotran_Ty1/copia-like"/>
</dbReference>
<dbReference type="AlphaFoldDB" id="A0A6L2MK64"/>
<evidence type="ECO:0000256" key="2">
    <source>
        <dbReference type="ARBA" id="ARBA00022801"/>
    </source>
</evidence>
<gene>
    <name evidence="5" type="ORF">Tci_045757</name>
</gene>
<dbReference type="InterPro" id="IPR025724">
    <property type="entry name" value="GAG-pre-integrase_dom"/>
</dbReference>
<dbReference type="InterPro" id="IPR013103">
    <property type="entry name" value="RVT_2"/>
</dbReference>
<evidence type="ECO:0000313" key="5">
    <source>
        <dbReference type="EMBL" id="GEU73779.1"/>
    </source>
</evidence>
<feature type="domain" description="GAG-pre-integrase" evidence="4">
    <location>
        <begin position="351"/>
        <end position="402"/>
    </location>
</feature>
<feature type="domain" description="Reverse transcriptase Ty1/copia-type" evidence="3">
    <location>
        <begin position="574"/>
        <end position="691"/>
    </location>
</feature>
<sequence>MSSGNGANPPAPSPSHNSSFSLLLVLGRERLTGPNYMDWIRNLGFTLRYKNKEYVLDEQIPKINDVSTQKEIEAHQKHYDDANKVSCIMASSMSPELQKTFKNTWAYQMNQQLKEIFQAKASKECLDVVKSLMACKPKPGASICAFVLEMKGYFDRLESLNMVFDAEVSINIILSVLPADYNQFVLSYLMNEKETSIMELHSFLKGKAAQGKSGRGSKRKVESEIARSKRSSVLLLQHKGALEARLKHRDLNLVMGTGNITHVTRIEKYELMLNSRVMIDLNNCCYSSEMTINIISFHALFKDGYKFLFENENGDTLVYSNGCFMFKASPCKGIYETVKCISNNGNVILNVVSSHDLDKSKLWHFRHGRVNKKRMAQLQKDGVLESFDLKSDDACESCLLGRMTKSPFTRTCEKAEGLLDLVHTDVCGPFRSAIKDGKRYYVTFMMISIDMDMFICLNISRIPLKYSKEESFGYLFYKPKDNMVCVAQRGVFIEKEMISKEDSGTKIDLEEIQESVDEEPIVNTATQQEVVTLVEPDDISLPICKTSSREAKASPEAAKWKEAMKSEIQSMYDNQVWNLVDTTPGLKTVGCKCIFKKKTNIDGKVHTYKARLVAKGYTQTYGIDYEETFSPVAKIKSIRIMLAIAAFYDYEIWQMDVKTIFLNKKLTEDVFMAQPEGFENANEDESCIYVNVSGSVVVFLVLYVDDILLIGNDILTLQSVKDWLGKCFAMKDLEDAAYIFGSIMYAMTCTSPDVSIALSMVSQHQQNPGKSSAVALDGTLYLVDHDRLRPIIVDDVSKWETIGFSVQVHN</sequence>
<name>A0A6L2MK64_TANCI</name>
<evidence type="ECO:0000259" key="4">
    <source>
        <dbReference type="Pfam" id="PF13976"/>
    </source>
</evidence>
<evidence type="ECO:0000256" key="1">
    <source>
        <dbReference type="ARBA" id="ARBA00022723"/>
    </source>
</evidence>
<keyword evidence="2" id="KW-0378">Hydrolase</keyword>
<dbReference type="Pfam" id="PF14223">
    <property type="entry name" value="Retrotran_gag_2"/>
    <property type="match status" value="1"/>
</dbReference>
<organism evidence="5">
    <name type="scientific">Tanacetum cinerariifolium</name>
    <name type="common">Dalmatian daisy</name>
    <name type="synonym">Chrysanthemum cinerariifolium</name>
    <dbReference type="NCBI Taxonomy" id="118510"/>
    <lineage>
        <taxon>Eukaryota</taxon>
        <taxon>Viridiplantae</taxon>
        <taxon>Streptophyta</taxon>
        <taxon>Embryophyta</taxon>
        <taxon>Tracheophyta</taxon>
        <taxon>Spermatophyta</taxon>
        <taxon>Magnoliopsida</taxon>
        <taxon>eudicotyledons</taxon>
        <taxon>Gunneridae</taxon>
        <taxon>Pentapetalae</taxon>
        <taxon>asterids</taxon>
        <taxon>campanulids</taxon>
        <taxon>Asterales</taxon>
        <taxon>Asteraceae</taxon>
        <taxon>Asteroideae</taxon>
        <taxon>Anthemideae</taxon>
        <taxon>Anthemidinae</taxon>
        <taxon>Tanacetum</taxon>
    </lineage>
</organism>
<dbReference type="SUPFAM" id="SSF56672">
    <property type="entry name" value="DNA/RNA polymerases"/>
    <property type="match status" value="1"/>
</dbReference>
<dbReference type="EMBL" id="BKCJ010006755">
    <property type="protein sequence ID" value="GEU73779.1"/>
    <property type="molecule type" value="Genomic_DNA"/>
</dbReference>